<keyword evidence="1" id="KW-0175">Coiled coil</keyword>
<keyword evidence="4" id="KW-1185">Reference proteome</keyword>
<dbReference type="AlphaFoldDB" id="A0A834SJ41"/>
<sequence>MAMSAGICGKRVGYEEIFGSSPPPCSSSKKPRRSSSDETALDSEVLERLFRNNNGKVEDAMECLSALSSVDILGRDQSQSTDSVADIRNCDQNQATCSQMWEETHEDQNNAKSNNSSRDSRDGIKWVELFVDEMMNAANIDDARGRAARILEAFEQCISEQTRVSKEVEHASLKEHLQRLLNDNQILKRAVAIQHERHLEQEENTNGVQQLKNVLNQYQEKVRSLELSNYALKVHLERARESSFISGQFMPDIF</sequence>
<proteinExistence type="predicted"/>
<dbReference type="OrthoDB" id="440455at2759"/>
<dbReference type="EMBL" id="JAAIUW010000013">
    <property type="protein sequence ID" value="KAF7804564.1"/>
    <property type="molecule type" value="Genomic_DNA"/>
</dbReference>
<reference evidence="3" key="1">
    <citation type="submission" date="2020-09" db="EMBL/GenBank/DDBJ databases">
        <title>Genome-Enabled Discovery of Anthraquinone Biosynthesis in Senna tora.</title>
        <authorList>
            <person name="Kang S.-H."/>
            <person name="Pandey R.P."/>
            <person name="Lee C.-M."/>
            <person name="Sim J.-S."/>
            <person name="Jeong J.-T."/>
            <person name="Choi B.-S."/>
            <person name="Jung M."/>
            <person name="Ginzburg D."/>
            <person name="Zhao K."/>
            <person name="Won S.Y."/>
            <person name="Oh T.-J."/>
            <person name="Yu Y."/>
            <person name="Kim N.-H."/>
            <person name="Lee O.R."/>
            <person name="Lee T.-H."/>
            <person name="Bashyal P."/>
            <person name="Kim T.-S."/>
            <person name="Lee W.-H."/>
            <person name="Kawkins C."/>
            <person name="Kim C.-K."/>
            <person name="Kim J.S."/>
            <person name="Ahn B.O."/>
            <person name="Rhee S.Y."/>
            <person name="Sohng J.K."/>
        </authorList>
    </citation>
    <scope>NUCLEOTIDE SEQUENCE</scope>
    <source>
        <tissue evidence="3">Leaf</tissue>
    </source>
</reference>
<dbReference type="PANTHER" id="PTHR31245:SF16">
    <property type="entry name" value="UDP-GLUCOSE 6-DEHYDROGENASE"/>
    <property type="match status" value="1"/>
</dbReference>
<dbReference type="PANTHER" id="PTHR31245">
    <property type="entry name" value="UBIQUITIN SYSTEM COMPONENT CUE PROTEIN"/>
    <property type="match status" value="1"/>
</dbReference>
<comment type="caution">
    <text evidence="3">The sequence shown here is derived from an EMBL/GenBank/DDBJ whole genome shotgun (WGS) entry which is preliminary data.</text>
</comment>
<organism evidence="3 4">
    <name type="scientific">Senna tora</name>
    <dbReference type="NCBI Taxonomy" id="362788"/>
    <lineage>
        <taxon>Eukaryota</taxon>
        <taxon>Viridiplantae</taxon>
        <taxon>Streptophyta</taxon>
        <taxon>Embryophyta</taxon>
        <taxon>Tracheophyta</taxon>
        <taxon>Spermatophyta</taxon>
        <taxon>Magnoliopsida</taxon>
        <taxon>eudicotyledons</taxon>
        <taxon>Gunneridae</taxon>
        <taxon>Pentapetalae</taxon>
        <taxon>rosids</taxon>
        <taxon>fabids</taxon>
        <taxon>Fabales</taxon>
        <taxon>Fabaceae</taxon>
        <taxon>Caesalpinioideae</taxon>
        <taxon>Cassia clade</taxon>
        <taxon>Senna</taxon>
    </lineage>
</organism>
<protein>
    <submittedName>
        <fullName evidence="3">CUE domain-containing protein</fullName>
    </submittedName>
</protein>
<accession>A0A834SJ41</accession>
<evidence type="ECO:0000256" key="2">
    <source>
        <dbReference type="SAM" id="MobiDB-lite"/>
    </source>
</evidence>
<name>A0A834SJ41_9FABA</name>
<evidence type="ECO:0000313" key="3">
    <source>
        <dbReference type="EMBL" id="KAF7804564.1"/>
    </source>
</evidence>
<evidence type="ECO:0000256" key="1">
    <source>
        <dbReference type="SAM" id="Coils"/>
    </source>
</evidence>
<feature type="coiled-coil region" evidence="1">
    <location>
        <begin position="170"/>
        <end position="228"/>
    </location>
</feature>
<dbReference type="Proteomes" id="UP000634136">
    <property type="component" value="Unassembled WGS sequence"/>
</dbReference>
<evidence type="ECO:0000313" key="4">
    <source>
        <dbReference type="Proteomes" id="UP000634136"/>
    </source>
</evidence>
<feature type="region of interest" description="Disordered" evidence="2">
    <location>
        <begin position="15"/>
        <end position="43"/>
    </location>
</feature>
<gene>
    <name evidence="3" type="ORF">G2W53_043675</name>
</gene>